<evidence type="ECO:0000313" key="1">
    <source>
        <dbReference type="EMBL" id="CAH0539515.1"/>
    </source>
</evidence>
<gene>
    <name evidence="1" type="ORF">VMF7928_02211</name>
</gene>
<keyword evidence="2" id="KW-1185">Reference proteome</keyword>
<dbReference type="EMBL" id="CAKLDM010000002">
    <property type="protein sequence ID" value="CAH0539515.1"/>
    <property type="molecule type" value="Genomic_DNA"/>
</dbReference>
<evidence type="ECO:0000313" key="2">
    <source>
        <dbReference type="Proteomes" id="UP000838748"/>
    </source>
</evidence>
<dbReference type="RefSeq" id="WP_237361516.1">
    <property type="nucleotide sequence ID" value="NZ_CAKLDM010000002.1"/>
</dbReference>
<dbReference type="Proteomes" id="UP000838748">
    <property type="component" value="Unassembled WGS sequence"/>
</dbReference>
<sequence length="65" mass="7728">MSQAEFEQMKEDLAKLVEKFNQLSPHQCNVEDEIELICQDMMFIEGNLRQYFISQTCLSARRKIK</sequence>
<protein>
    <submittedName>
        <fullName evidence="1">Uncharacterized protein</fullName>
    </submittedName>
</protein>
<organism evidence="1 2">
    <name type="scientific">Vibrio marisflavi CECT 7928</name>
    <dbReference type="NCBI Taxonomy" id="634439"/>
    <lineage>
        <taxon>Bacteria</taxon>
        <taxon>Pseudomonadati</taxon>
        <taxon>Pseudomonadota</taxon>
        <taxon>Gammaproteobacteria</taxon>
        <taxon>Vibrionales</taxon>
        <taxon>Vibrionaceae</taxon>
        <taxon>Vibrio</taxon>
    </lineage>
</organism>
<accession>A0ABN8E2X2</accession>
<name>A0ABN8E2X2_9VIBR</name>
<proteinExistence type="predicted"/>
<comment type="caution">
    <text evidence="1">The sequence shown here is derived from an EMBL/GenBank/DDBJ whole genome shotgun (WGS) entry which is preliminary data.</text>
</comment>
<reference evidence="1" key="1">
    <citation type="submission" date="2021-11" db="EMBL/GenBank/DDBJ databases">
        <authorList>
            <person name="Rodrigo-Torres L."/>
            <person name="Arahal R. D."/>
            <person name="Lucena T."/>
        </authorList>
    </citation>
    <scope>NUCLEOTIDE SEQUENCE</scope>
    <source>
        <strain evidence="1">CECT 7928</strain>
    </source>
</reference>